<dbReference type="Pfam" id="PF02720">
    <property type="entry name" value="DUF222"/>
    <property type="match status" value="1"/>
</dbReference>
<dbReference type="EMBL" id="FNIC01000001">
    <property type="protein sequence ID" value="SDM84311.1"/>
    <property type="molecule type" value="Genomic_DNA"/>
</dbReference>
<protein>
    <recommendedName>
        <fullName evidence="1">DUF222 domain-containing protein</fullName>
    </recommendedName>
</protein>
<evidence type="ECO:0000259" key="1">
    <source>
        <dbReference type="Pfam" id="PF02720"/>
    </source>
</evidence>
<sequence>MSQSLQRHPVLAAMSVVDGALAEVAEVDPIYMSTDEKAAALLGLSSLLDRVEELRMRVLAAADDVAAREGARDAAAWLAHRGRRDRGECRRGLRLARALREHETTARALRDGAVNVAQAEVVVRAVEALPDEVDQKVRSLAEERLVAEAGEFGPRALRVMGRRIVDVVAPEFGEGLEARQLEREEARAARCTCLTTRRNGDGTTDIRIRVADRVADRLLTYLNAFCAPRREPKIAPDDRRSYDQRLGEAFAAFLEAADPARMPLHGGDATTVLVHIDLETLLGGLEVALVGDEPISASEARRLACTAGIVPAVLGGESQVLDLGRARRLFSPAQRKALAVRQPTCRAESCDIPAAWCEAHHAGDPWSRGGRTDLDDGALLCSFHHHRAHDHHYRGDRLADGRVRFHRRT</sequence>
<reference evidence="2 3" key="1">
    <citation type="submission" date="2016-10" db="EMBL/GenBank/DDBJ databases">
        <authorList>
            <person name="de Groot N.N."/>
        </authorList>
    </citation>
    <scope>NUCLEOTIDE SEQUENCE [LARGE SCALE GENOMIC DNA]</scope>
    <source>
        <strain evidence="2 3">CGMCC 1.11147</strain>
    </source>
</reference>
<proteinExistence type="predicted"/>
<accession>A0A1G9WJF4</accession>
<dbReference type="STRING" id="1005944.SAMN05192576_1070"/>
<gene>
    <name evidence="2" type="ORF">SAMN05192576_1070</name>
</gene>
<feature type="domain" description="DUF222" evidence="1">
    <location>
        <begin position="53"/>
        <end position="341"/>
    </location>
</feature>
<dbReference type="RefSeq" id="WP_170254194.1">
    <property type="nucleotide sequence ID" value="NZ_BKAE01000002.1"/>
</dbReference>
<evidence type="ECO:0000313" key="2">
    <source>
        <dbReference type="EMBL" id="SDM84311.1"/>
    </source>
</evidence>
<dbReference type="Proteomes" id="UP000199004">
    <property type="component" value="Unassembled WGS sequence"/>
</dbReference>
<evidence type="ECO:0000313" key="3">
    <source>
        <dbReference type="Proteomes" id="UP000199004"/>
    </source>
</evidence>
<keyword evidence="3" id="KW-1185">Reference proteome</keyword>
<name>A0A1G9WJF4_9ACTN</name>
<organism evidence="2 3">
    <name type="scientific">Nocardioides szechwanensis</name>
    <dbReference type="NCBI Taxonomy" id="1005944"/>
    <lineage>
        <taxon>Bacteria</taxon>
        <taxon>Bacillati</taxon>
        <taxon>Actinomycetota</taxon>
        <taxon>Actinomycetes</taxon>
        <taxon>Propionibacteriales</taxon>
        <taxon>Nocardioidaceae</taxon>
        <taxon>Nocardioides</taxon>
    </lineage>
</organism>
<dbReference type="InterPro" id="IPR003615">
    <property type="entry name" value="HNH_nuc"/>
</dbReference>
<dbReference type="AlphaFoldDB" id="A0A1G9WJF4"/>
<dbReference type="InterPro" id="IPR003870">
    <property type="entry name" value="DUF222"/>
</dbReference>
<dbReference type="CDD" id="cd00085">
    <property type="entry name" value="HNHc"/>
    <property type="match status" value="1"/>
</dbReference>